<dbReference type="OrthoDB" id="1449616at2"/>
<organism evidence="1 2">
    <name type="scientific">Pedobacter insulae</name>
    <dbReference type="NCBI Taxonomy" id="414048"/>
    <lineage>
        <taxon>Bacteria</taxon>
        <taxon>Pseudomonadati</taxon>
        <taxon>Bacteroidota</taxon>
        <taxon>Sphingobacteriia</taxon>
        <taxon>Sphingobacteriales</taxon>
        <taxon>Sphingobacteriaceae</taxon>
        <taxon>Pedobacter</taxon>
    </lineage>
</organism>
<dbReference type="RefSeq" id="WP_090996348.1">
    <property type="nucleotide sequence ID" value="NZ_FOPP01000010.1"/>
</dbReference>
<reference evidence="1 2" key="1">
    <citation type="submission" date="2016-10" db="EMBL/GenBank/DDBJ databases">
        <authorList>
            <person name="de Groot N.N."/>
        </authorList>
    </citation>
    <scope>NUCLEOTIDE SEQUENCE [LARGE SCALE GENOMIC DNA]</scope>
    <source>
        <strain evidence="1 2">DSM 18684</strain>
    </source>
</reference>
<dbReference type="Proteomes" id="UP000199666">
    <property type="component" value="Unassembled WGS sequence"/>
</dbReference>
<gene>
    <name evidence="1" type="ORF">SAMN04489864_11022</name>
</gene>
<dbReference type="AlphaFoldDB" id="A0A1I2ZGY3"/>
<protein>
    <submittedName>
        <fullName evidence="1">Uncharacterized protein</fullName>
    </submittedName>
</protein>
<evidence type="ECO:0000313" key="1">
    <source>
        <dbReference type="EMBL" id="SFH37078.1"/>
    </source>
</evidence>
<keyword evidence="2" id="KW-1185">Reference proteome</keyword>
<proteinExistence type="predicted"/>
<dbReference type="EMBL" id="FOPP01000010">
    <property type="protein sequence ID" value="SFH37078.1"/>
    <property type="molecule type" value="Genomic_DNA"/>
</dbReference>
<sequence>MANLKNIINKNQPNFEIWEQQLNDHLLAQFNPDAIQDKFEHERIFFQTNGLLSEIAENFFSFGQFKDEWDTSKCSIFPFGQYLLLRSRKMDIVFDWGMDMKSFYLETNLKHSDNMRFMTDDFWAALLELKTLGKFELSGGGGLNSEQRSYFENKTSAVFQLIRTFMLNQTERMNDGNCQWEYPSLTLKWEMDNNWVSLLEDSCKAFRLMYQLSYQLWKVDDQMRKKQ</sequence>
<name>A0A1I2ZGY3_9SPHI</name>
<accession>A0A1I2ZGY3</accession>
<evidence type="ECO:0000313" key="2">
    <source>
        <dbReference type="Proteomes" id="UP000199666"/>
    </source>
</evidence>